<dbReference type="EMBL" id="CP017921">
    <property type="protein sequence ID" value="APH39049.1"/>
    <property type="molecule type" value="Genomic_DNA"/>
</dbReference>
<reference evidence="4 6" key="2">
    <citation type="submission" date="2016-10" db="EMBL/GenBank/DDBJ databases">
        <authorList>
            <person name="de Groot N.N."/>
        </authorList>
    </citation>
    <scope>NUCLEOTIDE SEQUENCE [LARGE SCALE GENOMIC DNA]</scope>
    <source>
        <strain evidence="4 6">Z-7982</strain>
    </source>
</reference>
<reference evidence="3 7" key="3">
    <citation type="submission" date="2018-10" db="EMBL/GenBank/DDBJ databases">
        <title>Cultivation of a novel Methanohalophilus strain from Kebrit Deep of the Red Sea and a genomic comparison of members of the genus Methanohalophilus.</title>
        <authorList>
            <person name="Guan Y."/>
            <person name="Ngugi D.K."/>
            <person name="Stingl U."/>
        </authorList>
    </citation>
    <scope>NUCLEOTIDE SEQUENCE [LARGE SCALE GENOMIC DNA]</scope>
    <source>
        <strain evidence="3 7">DSM 3094</strain>
    </source>
</reference>
<evidence type="ECO:0000313" key="5">
    <source>
        <dbReference type="Proteomes" id="UP000186879"/>
    </source>
</evidence>
<proteinExistence type="predicted"/>
<dbReference type="KEGG" id="mhaz:BHR79_05805"/>
<keyword evidence="5" id="KW-1185">Reference proteome</keyword>
<organism evidence="2 5">
    <name type="scientific">Methanohalophilus halophilus</name>
    <dbReference type="NCBI Taxonomy" id="2177"/>
    <lineage>
        <taxon>Archaea</taxon>
        <taxon>Methanobacteriati</taxon>
        <taxon>Methanobacteriota</taxon>
        <taxon>Stenosarchaea group</taxon>
        <taxon>Methanomicrobia</taxon>
        <taxon>Methanosarcinales</taxon>
        <taxon>Methanosarcinaceae</taxon>
        <taxon>Methanohalophilus</taxon>
    </lineage>
</organism>
<dbReference type="SUPFAM" id="SSF54001">
    <property type="entry name" value="Cysteine proteinases"/>
    <property type="match status" value="1"/>
</dbReference>
<dbReference type="RefSeq" id="WP_072561485.1">
    <property type="nucleotide sequence ID" value="NZ_CP017921.1"/>
</dbReference>
<dbReference type="InterPro" id="IPR038765">
    <property type="entry name" value="Papain-like_cys_pep_sf"/>
</dbReference>
<dbReference type="EMBL" id="FNMU01000006">
    <property type="protein sequence ID" value="SDW91729.1"/>
    <property type="molecule type" value="Genomic_DNA"/>
</dbReference>
<dbReference type="EMBL" id="RJJG01000003">
    <property type="protein sequence ID" value="RNI09894.1"/>
    <property type="molecule type" value="Genomic_DNA"/>
</dbReference>
<dbReference type="Proteomes" id="UP000186879">
    <property type="component" value="Chromosome"/>
</dbReference>
<evidence type="ECO:0000259" key="1">
    <source>
        <dbReference type="Pfam" id="PF01841"/>
    </source>
</evidence>
<evidence type="ECO:0000313" key="2">
    <source>
        <dbReference type="EMBL" id="APH39049.1"/>
    </source>
</evidence>
<protein>
    <submittedName>
        <fullName evidence="3">Transglutaminase family protein</fullName>
    </submittedName>
</protein>
<reference evidence="2 5" key="1">
    <citation type="submission" date="2016-10" db="EMBL/GenBank/DDBJ databases">
        <title>Methanohalophilus halophilus.</title>
        <authorList>
            <person name="L'haridon S."/>
        </authorList>
    </citation>
    <scope>NUCLEOTIDE SEQUENCE [LARGE SCALE GENOMIC DNA]</scope>
    <source>
        <strain evidence="2 5">Z-7982</strain>
    </source>
</reference>
<dbReference type="AlphaFoldDB" id="A0A1L3Q2G0"/>
<sequence length="380" mass="42178">MRTKGFILLIALIGILIYIGGQNPELLQESIPISNDRSMETAYEPDTQTLTYPQVHVLDPEYDDKPTQSQILPPGYSISSAYSYGEPFRKNTGMLTMTITNTGNNEIYVYGYGIRPASGNGIYDFESGYLIPPKEEKELGYACFDVPDKTTIKPEPFIKIMAISESGKWHDYGMQYFDAIEIETRAAATEVNPQYSYNPAYLFDKINSLVNSSDPQVRSKAAKAAKEYPGKYNIHQVCALYDNLIEDVDYISDPRGSDYWVGPGETLEIGAGDCDDYAITMASLVEAIGGTSRIYLTDTHAYAAVYIGTDEDIDRISGAIEQYYGCVPVYYATDKYGCWLLLDPTAGMYAGSLPVETAPTENGWTYTRNTNVTVIDIAAR</sequence>
<feature type="domain" description="Transglutaminase-like" evidence="1">
    <location>
        <begin position="232"/>
        <end position="344"/>
    </location>
</feature>
<evidence type="ECO:0000313" key="4">
    <source>
        <dbReference type="EMBL" id="SDW91729.1"/>
    </source>
</evidence>
<evidence type="ECO:0000313" key="3">
    <source>
        <dbReference type="EMBL" id="RNI09894.1"/>
    </source>
</evidence>
<dbReference type="GeneID" id="30583261"/>
<dbReference type="Gene3D" id="3.10.620.30">
    <property type="match status" value="1"/>
</dbReference>
<dbReference type="STRING" id="2177.BHR79_05805"/>
<dbReference type="Proteomes" id="UP000198669">
    <property type="component" value="Unassembled WGS sequence"/>
</dbReference>
<gene>
    <name evidence="2" type="ORF">BHR79_05805</name>
    <name evidence="3" type="ORF">EFE40_04450</name>
    <name evidence="4" type="ORF">SAMN04515625_1870</name>
</gene>
<evidence type="ECO:0000313" key="6">
    <source>
        <dbReference type="Proteomes" id="UP000198669"/>
    </source>
</evidence>
<dbReference type="OrthoDB" id="135105at2157"/>
<accession>A0A1L3Q2G0</accession>
<dbReference type="InterPro" id="IPR002931">
    <property type="entry name" value="Transglutaminase-like"/>
</dbReference>
<dbReference type="Pfam" id="PF01841">
    <property type="entry name" value="Transglut_core"/>
    <property type="match status" value="1"/>
</dbReference>
<evidence type="ECO:0000313" key="7">
    <source>
        <dbReference type="Proteomes" id="UP000267921"/>
    </source>
</evidence>
<name>A0A1L3Q2G0_9EURY</name>
<dbReference type="Proteomes" id="UP000267921">
    <property type="component" value="Unassembled WGS sequence"/>
</dbReference>